<dbReference type="WBParaSite" id="ACRNAN_scaffold1087.g6611.t1">
    <property type="protein sequence ID" value="ACRNAN_scaffold1087.g6611.t1"/>
    <property type="gene ID" value="ACRNAN_scaffold1087.g6611"/>
</dbReference>
<feature type="chain" id="PRO_5036673234" evidence="1">
    <location>
        <begin position="22"/>
        <end position="83"/>
    </location>
</feature>
<evidence type="ECO:0000256" key="1">
    <source>
        <dbReference type="SAM" id="SignalP"/>
    </source>
</evidence>
<keyword evidence="2" id="KW-1185">Reference proteome</keyword>
<dbReference type="AlphaFoldDB" id="A0A914CHF2"/>
<name>A0A914CHF2_9BILA</name>
<proteinExistence type="predicted"/>
<protein>
    <submittedName>
        <fullName evidence="3">Uncharacterized protein</fullName>
    </submittedName>
</protein>
<evidence type="ECO:0000313" key="3">
    <source>
        <dbReference type="WBParaSite" id="ACRNAN_scaffold1087.g6611.t1"/>
    </source>
</evidence>
<dbReference type="Proteomes" id="UP000887540">
    <property type="component" value="Unplaced"/>
</dbReference>
<accession>A0A914CHF2</accession>
<reference evidence="3" key="1">
    <citation type="submission" date="2022-11" db="UniProtKB">
        <authorList>
            <consortium name="WormBaseParasite"/>
        </authorList>
    </citation>
    <scope>IDENTIFICATION</scope>
</reference>
<feature type="signal peptide" evidence="1">
    <location>
        <begin position="1"/>
        <end position="21"/>
    </location>
</feature>
<evidence type="ECO:0000313" key="2">
    <source>
        <dbReference type="Proteomes" id="UP000887540"/>
    </source>
</evidence>
<organism evidence="2 3">
    <name type="scientific">Acrobeloides nanus</name>
    <dbReference type="NCBI Taxonomy" id="290746"/>
    <lineage>
        <taxon>Eukaryota</taxon>
        <taxon>Metazoa</taxon>
        <taxon>Ecdysozoa</taxon>
        <taxon>Nematoda</taxon>
        <taxon>Chromadorea</taxon>
        <taxon>Rhabditida</taxon>
        <taxon>Tylenchina</taxon>
        <taxon>Cephalobomorpha</taxon>
        <taxon>Cephaloboidea</taxon>
        <taxon>Cephalobidae</taxon>
        <taxon>Acrobeloides</taxon>
    </lineage>
</organism>
<sequence length="83" mass="9447">MKLVFTLLLLSFLLNLHPTEAGCMNCAANDCCRGEITVFGIKMSYGYCCSQGRKRRDLSLLEQLRNSKMNKEQQNENGHEAFI</sequence>
<keyword evidence="1" id="KW-0732">Signal</keyword>